<name>A0AAD7MU51_9AGAR</name>
<dbReference type="AlphaFoldDB" id="A0AAD7MU51"/>
<evidence type="ECO:0000313" key="2">
    <source>
        <dbReference type="EMBL" id="KAJ7732235.1"/>
    </source>
</evidence>
<gene>
    <name evidence="2" type="ORF">DFH07DRAFT_968507</name>
</gene>
<evidence type="ECO:0000256" key="1">
    <source>
        <dbReference type="SAM" id="MobiDB-lite"/>
    </source>
</evidence>
<proteinExistence type="predicted"/>
<dbReference type="Proteomes" id="UP001215280">
    <property type="component" value="Unassembled WGS sequence"/>
</dbReference>
<protein>
    <submittedName>
        <fullName evidence="2">Uncharacterized protein</fullName>
    </submittedName>
</protein>
<reference evidence="2" key="1">
    <citation type="submission" date="2023-03" db="EMBL/GenBank/DDBJ databases">
        <title>Massive genome expansion in bonnet fungi (Mycena s.s.) driven by repeated elements and novel gene families across ecological guilds.</title>
        <authorList>
            <consortium name="Lawrence Berkeley National Laboratory"/>
            <person name="Harder C.B."/>
            <person name="Miyauchi S."/>
            <person name="Viragh M."/>
            <person name="Kuo A."/>
            <person name="Thoen E."/>
            <person name="Andreopoulos B."/>
            <person name="Lu D."/>
            <person name="Skrede I."/>
            <person name="Drula E."/>
            <person name="Henrissat B."/>
            <person name="Morin E."/>
            <person name="Kohler A."/>
            <person name="Barry K."/>
            <person name="LaButti K."/>
            <person name="Morin E."/>
            <person name="Salamov A."/>
            <person name="Lipzen A."/>
            <person name="Mereny Z."/>
            <person name="Hegedus B."/>
            <person name="Baldrian P."/>
            <person name="Stursova M."/>
            <person name="Weitz H."/>
            <person name="Taylor A."/>
            <person name="Grigoriev I.V."/>
            <person name="Nagy L.G."/>
            <person name="Martin F."/>
            <person name="Kauserud H."/>
        </authorList>
    </citation>
    <scope>NUCLEOTIDE SEQUENCE</scope>
    <source>
        <strain evidence="2">CBHHK188m</strain>
    </source>
</reference>
<comment type="caution">
    <text evidence="2">The sequence shown here is derived from an EMBL/GenBank/DDBJ whole genome shotgun (WGS) entry which is preliminary data.</text>
</comment>
<evidence type="ECO:0000313" key="3">
    <source>
        <dbReference type="Proteomes" id="UP001215280"/>
    </source>
</evidence>
<sequence length="408" mass="44719">MSSSGPITKLIDIASTAWLPDQLHQVARLRHRNLIHRVVKPENLLLNAALSEELARGHPSACPSSSLNLVLASRTRSTSLRDKIRMPPEKVRRPSISLNSSPLETEEDGILHREYPLVGNMRAVEFNHVLHRPLQDRKIPPTLSVEDYPGAEYPLLYNHNPNMHTPSFLPPRALADEDGDGGHERDPLEDQLLAGLKDLTQKTIVPMHWAVQVCQDGAAEWVFPSSPPRVASQIQSDFYVVHAEPPPEGTKFAKGEGEADKHTDTEAEYNTVMCVQAASANGGEEDWDEEGQGQVTPPIPAHHMVIPARYGGSTTRGPGGGLVTQVRNTPTLPHLALVYFHICIGSSAPSRNKITMLPKEVSIPLNSSPLRVPHTPLHRGSVGGPFRSTRVLGECAAAERGELCIEKY</sequence>
<accession>A0AAD7MU51</accession>
<feature type="region of interest" description="Disordered" evidence="1">
    <location>
        <begin position="167"/>
        <end position="187"/>
    </location>
</feature>
<dbReference type="EMBL" id="JARJLG010000177">
    <property type="protein sequence ID" value="KAJ7732235.1"/>
    <property type="molecule type" value="Genomic_DNA"/>
</dbReference>
<keyword evidence="3" id="KW-1185">Reference proteome</keyword>
<organism evidence="2 3">
    <name type="scientific">Mycena maculata</name>
    <dbReference type="NCBI Taxonomy" id="230809"/>
    <lineage>
        <taxon>Eukaryota</taxon>
        <taxon>Fungi</taxon>
        <taxon>Dikarya</taxon>
        <taxon>Basidiomycota</taxon>
        <taxon>Agaricomycotina</taxon>
        <taxon>Agaricomycetes</taxon>
        <taxon>Agaricomycetidae</taxon>
        <taxon>Agaricales</taxon>
        <taxon>Marasmiineae</taxon>
        <taxon>Mycenaceae</taxon>
        <taxon>Mycena</taxon>
    </lineage>
</organism>